<evidence type="ECO:0000313" key="6">
    <source>
        <dbReference type="Proteomes" id="UP000826050"/>
    </source>
</evidence>
<keyword evidence="3" id="KW-0804">Transcription</keyword>
<dbReference type="Pfam" id="PF00392">
    <property type="entry name" value="GntR"/>
    <property type="match status" value="1"/>
</dbReference>
<keyword evidence="6" id="KW-1185">Reference proteome</keyword>
<dbReference type="PRINTS" id="PR00035">
    <property type="entry name" value="HTHGNTR"/>
</dbReference>
<organism evidence="5 6">
    <name type="scientific">Alcaligenes ammonioxydans</name>
    <dbReference type="NCBI Taxonomy" id="2582914"/>
    <lineage>
        <taxon>Bacteria</taxon>
        <taxon>Pseudomonadati</taxon>
        <taxon>Pseudomonadota</taxon>
        <taxon>Betaproteobacteria</taxon>
        <taxon>Burkholderiales</taxon>
        <taxon>Alcaligenaceae</taxon>
        <taxon>Alcaligenes</taxon>
    </lineage>
</organism>
<evidence type="ECO:0000256" key="2">
    <source>
        <dbReference type="ARBA" id="ARBA00023125"/>
    </source>
</evidence>
<dbReference type="InterPro" id="IPR036390">
    <property type="entry name" value="WH_DNA-bd_sf"/>
</dbReference>
<dbReference type="SUPFAM" id="SSF64288">
    <property type="entry name" value="Chorismate lyase-like"/>
    <property type="match status" value="1"/>
</dbReference>
<evidence type="ECO:0000313" key="5">
    <source>
        <dbReference type="EMBL" id="QXX80005.1"/>
    </source>
</evidence>
<dbReference type="EMBL" id="CP049362">
    <property type="protein sequence ID" value="QXX80005.1"/>
    <property type="molecule type" value="Genomic_DNA"/>
</dbReference>
<dbReference type="SMART" id="SM00866">
    <property type="entry name" value="UTRA"/>
    <property type="match status" value="1"/>
</dbReference>
<accession>A0ABX8SYD0</accession>
<feature type="domain" description="HTH gntR-type" evidence="4">
    <location>
        <begin position="15"/>
        <end position="83"/>
    </location>
</feature>
<dbReference type="InterPro" id="IPR000524">
    <property type="entry name" value="Tscrpt_reg_HTH_GntR"/>
</dbReference>
<dbReference type="RefSeq" id="WP_131070878.1">
    <property type="nucleotide sequence ID" value="NZ_CP049362.1"/>
</dbReference>
<proteinExistence type="predicted"/>
<reference evidence="5 6" key="1">
    <citation type="submission" date="2020-02" db="EMBL/GenBank/DDBJ databases">
        <title>Partial ammonium oxidation to N2 by heterotrophic bacteria.</title>
        <authorList>
            <person name="Wu M."/>
        </authorList>
    </citation>
    <scope>NUCLEOTIDE SEQUENCE [LARGE SCALE GENOMIC DNA]</scope>
    <source>
        <strain evidence="5 6">HO-1</strain>
    </source>
</reference>
<dbReference type="PROSITE" id="PS50949">
    <property type="entry name" value="HTH_GNTR"/>
    <property type="match status" value="1"/>
</dbReference>
<dbReference type="Proteomes" id="UP000826050">
    <property type="component" value="Chromosome"/>
</dbReference>
<name>A0ABX8SYD0_9BURK</name>
<dbReference type="Gene3D" id="3.40.1410.10">
    <property type="entry name" value="Chorismate lyase-like"/>
    <property type="match status" value="1"/>
</dbReference>
<keyword evidence="2" id="KW-0238">DNA-binding</keyword>
<dbReference type="SUPFAM" id="SSF46785">
    <property type="entry name" value="Winged helix' DNA-binding domain"/>
    <property type="match status" value="1"/>
</dbReference>
<evidence type="ECO:0000256" key="3">
    <source>
        <dbReference type="ARBA" id="ARBA00023163"/>
    </source>
</evidence>
<dbReference type="Gene3D" id="1.10.10.10">
    <property type="entry name" value="Winged helix-like DNA-binding domain superfamily/Winged helix DNA-binding domain"/>
    <property type="match status" value="1"/>
</dbReference>
<dbReference type="PANTHER" id="PTHR44846">
    <property type="entry name" value="MANNOSYL-D-GLYCERATE TRANSPORT/METABOLISM SYSTEM REPRESSOR MNGR-RELATED"/>
    <property type="match status" value="1"/>
</dbReference>
<dbReference type="InterPro" id="IPR011663">
    <property type="entry name" value="UTRA"/>
</dbReference>
<protein>
    <submittedName>
        <fullName evidence="5">GntR family transcriptional regulator</fullName>
    </submittedName>
</protein>
<gene>
    <name evidence="5" type="ORF">FE795_13915</name>
</gene>
<dbReference type="CDD" id="cd07377">
    <property type="entry name" value="WHTH_GntR"/>
    <property type="match status" value="1"/>
</dbReference>
<evidence type="ECO:0000259" key="4">
    <source>
        <dbReference type="PROSITE" id="PS50949"/>
    </source>
</evidence>
<dbReference type="InterPro" id="IPR028978">
    <property type="entry name" value="Chorismate_lyase_/UTRA_dom_sf"/>
</dbReference>
<dbReference type="Pfam" id="PF07702">
    <property type="entry name" value="UTRA"/>
    <property type="match status" value="1"/>
</dbReference>
<dbReference type="InterPro" id="IPR036388">
    <property type="entry name" value="WH-like_DNA-bd_sf"/>
</dbReference>
<evidence type="ECO:0000256" key="1">
    <source>
        <dbReference type="ARBA" id="ARBA00023015"/>
    </source>
</evidence>
<dbReference type="SMART" id="SM00345">
    <property type="entry name" value="HTH_GNTR"/>
    <property type="match status" value="1"/>
</dbReference>
<dbReference type="PANTHER" id="PTHR44846:SF1">
    <property type="entry name" value="MANNOSYL-D-GLYCERATE TRANSPORT_METABOLISM SYSTEM REPRESSOR MNGR-RELATED"/>
    <property type="match status" value="1"/>
</dbReference>
<sequence length="251" mass="28482">MVDPTRSSLRKQSKLPLSLKVKYTLRARLERGEWPVGTRIPTLEELMEEYGVSRATVRAALDELEQEGLIERTRGKGTFVIGDVAQDHWLMLPTNWQALIEHLTRLDSVMVELGQGRGPLPIEITGQSLPDDYWWTSRVNYTDGVAYSLNTVYVLDSLAQALQPDLSQEPVLLVLNRLAREQIHTVRQTLTVRVADADLARHLHMDIGMPVVRVIRLIVNRDNQLVYAAQVFYPAKYLSIQTELTPGLYAP</sequence>
<keyword evidence="1" id="KW-0805">Transcription regulation</keyword>
<dbReference type="InterPro" id="IPR050679">
    <property type="entry name" value="Bact_HTH_transcr_reg"/>
</dbReference>